<sequence>MPVNALLRRFQRDSDGIAATEFALIAPILILLLMASVEFPRALGMSQNVTRAARTVADLVARGGGADMDDVYAAAAAVAAPYDISGANLVIIAAGVYNNGTALSAKVCSAYARQGTAKKAGVALGEAPPAFAKDKARYLIVEMSVRYPVIFTAFPYSRDITFERSIPWPVRQGNSVNGDAEIVLPGGNACPKA</sequence>
<dbReference type="Pfam" id="PF07811">
    <property type="entry name" value="TadE"/>
    <property type="match status" value="1"/>
</dbReference>
<dbReference type="AlphaFoldDB" id="A0A1S1P196"/>
<evidence type="ECO:0000313" key="3">
    <source>
        <dbReference type="EMBL" id="OHV15019.1"/>
    </source>
</evidence>
<keyword evidence="1" id="KW-0472">Membrane</keyword>
<proteinExistence type="predicted"/>
<protein>
    <recommendedName>
        <fullName evidence="2">TadE-like domain-containing protein</fullName>
    </recommendedName>
</protein>
<gene>
    <name evidence="3" type="ORF">BK022_22085</name>
</gene>
<dbReference type="Proteomes" id="UP000180215">
    <property type="component" value="Unassembled WGS sequence"/>
</dbReference>
<organism evidence="3 4">
    <name type="scientific">Methylorubrum extorquens</name>
    <name type="common">Methylobacterium dichloromethanicum</name>
    <name type="synonym">Methylobacterium extorquens</name>
    <dbReference type="NCBI Taxonomy" id="408"/>
    <lineage>
        <taxon>Bacteria</taxon>
        <taxon>Pseudomonadati</taxon>
        <taxon>Pseudomonadota</taxon>
        <taxon>Alphaproteobacteria</taxon>
        <taxon>Hyphomicrobiales</taxon>
        <taxon>Methylobacteriaceae</taxon>
        <taxon>Methylorubrum</taxon>
    </lineage>
</organism>
<comment type="caution">
    <text evidence="3">The sequence shown here is derived from an EMBL/GenBank/DDBJ whole genome shotgun (WGS) entry which is preliminary data.</text>
</comment>
<reference evidence="3 4" key="1">
    <citation type="submission" date="2016-10" db="EMBL/GenBank/DDBJ databases">
        <title>Draft genome sequence of Methylobacterium extorquens CP3, a seed endophyte of Crotalaria pumila with plant growth-promoting and metal tolerance properties.</title>
        <authorList>
            <person name="Sanchez-Lopez A.S."/>
            <person name="Van Hamme J.D."/>
            <person name="Thijs S."/>
            <person name="Mcammond B.M."/>
            <person name="Stevens V."/>
            <person name="Gonzalez-Chavez M.D.C."/>
            <person name="Vangronsveld J."/>
        </authorList>
    </citation>
    <scope>NUCLEOTIDE SEQUENCE [LARGE SCALE GENOMIC DNA]</scope>
    <source>
        <strain evidence="3 4">CP3</strain>
    </source>
</reference>
<evidence type="ECO:0000256" key="1">
    <source>
        <dbReference type="SAM" id="Phobius"/>
    </source>
</evidence>
<feature type="transmembrane region" description="Helical" evidence="1">
    <location>
        <begin position="16"/>
        <end position="37"/>
    </location>
</feature>
<keyword evidence="1" id="KW-0812">Transmembrane</keyword>
<name>A0A1S1P196_METEX</name>
<dbReference type="InterPro" id="IPR012495">
    <property type="entry name" value="TadE-like_dom"/>
</dbReference>
<dbReference type="EMBL" id="MNAO01000366">
    <property type="protein sequence ID" value="OHV15019.1"/>
    <property type="molecule type" value="Genomic_DNA"/>
</dbReference>
<feature type="domain" description="TadE-like" evidence="2">
    <location>
        <begin position="16"/>
        <end position="57"/>
    </location>
</feature>
<evidence type="ECO:0000313" key="4">
    <source>
        <dbReference type="Proteomes" id="UP000180215"/>
    </source>
</evidence>
<evidence type="ECO:0000259" key="2">
    <source>
        <dbReference type="Pfam" id="PF07811"/>
    </source>
</evidence>
<keyword evidence="1" id="KW-1133">Transmembrane helix</keyword>
<accession>A0A1S1P196</accession>